<name>A0A0E9QCB0_ANGAN</name>
<sequence length="82" mass="9851">MEFNEEVSMIQSVSPIIPLDLKSTPRCRGTPVLRWVYRAYEHFHILPHQSLHLIGLREDRSSIRRKSRRRARYAFMESKLTR</sequence>
<proteinExistence type="predicted"/>
<organism evidence="1">
    <name type="scientific">Anguilla anguilla</name>
    <name type="common">European freshwater eel</name>
    <name type="synonym">Muraena anguilla</name>
    <dbReference type="NCBI Taxonomy" id="7936"/>
    <lineage>
        <taxon>Eukaryota</taxon>
        <taxon>Metazoa</taxon>
        <taxon>Chordata</taxon>
        <taxon>Craniata</taxon>
        <taxon>Vertebrata</taxon>
        <taxon>Euteleostomi</taxon>
        <taxon>Actinopterygii</taxon>
        <taxon>Neopterygii</taxon>
        <taxon>Teleostei</taxon>
        <taxon>Anguilliformes</taxon>
        <taxon>Anguillidae</taxon>
        <taxon>Anguilla</taxon>
    </lineage>
</organism>
<reference evidence="1" key="1">
    <citation type="submission" date="2014-11" db="EMBL/GenBank/DDBJ databases">
        <authorList>
            <person name="Amaro Gonzalez C."/>
        </authorList>
    </citation>
    <scope>NUCLEOTIDE SEQUENCE</scope>
</reference>
<reference evidence="1" key="2">
    <citation type="journal article" date="2015" name="Fish Shellfish Immunol.">
        <title>Early steps in the European eel (Anguilla anguilla)-Vibrio vulnificus interaction in the gills: Role of the RtxA13 toxin.</title>
        <authorList>
            <person name="Callol A."/>
            <person name="Pajuelo D."/>
            <person name="Ebbesson L."/>
            <person name="Teles M."/>
            <person name="MacKenzie S."/>
            <person name="Amaro C."/>
        </authorList>
    </citation>
    <scope>NUCLEOTIDE SEQUENCE</scope>
</reference>
<evidence type="ECO:0000313" key="1">
    <source>
        <dbReference type="EMBL" id="JAH13955.1"/>
    </source>
</evidence>
<dbReference type="AlphaFoldDB" id="A0A0E9QCB0"/>
<protein>
    <submittedName>
        <fullName evidence="1">Uncharacterized protein</fullName>
    </submittedName>
</protein>
<accession>A0A0E9QCB0</accession>
<dbReference type="EMBL" id="GBXM01094622">
    <property type="protein sequence ID" value="JAH13955.1"/>
    <property type="molecule type" value="Transcribed_RNA"/>
</dbReference>